<dbReference type="GO" id="GO:0005978">
    <property type="term" value="P:glycogen biosynthetic process"/>
    <property type="evidence" value="ECO:0007669"/>
    <property type="project" value="UniProtKB-UniRule"/>
</dbReference>
<dbReference type="OrthoDB" id="9801810at2"/>
<dbReference type="CDD" id="cd04651">
    <property type="entry name" value="LbH_G1P_AT_C"/>
    <property type="match status" value="1"/>
</dbReference>
<name>A0A1G9AZZ7_9PROT</name>
<keyword evidence="7 9" id="KW-0320">Glycogen biosynthesis</keyword>
<dbReference type="SUPFAM" id="SSF51161">
    <property type="entry name" value="Trimeric LpxA-like enzymes"/>
    <property type="match status" value="1"/>
</dbReference>
<feature type="site" description="Could play a key role in the communication between the regulatory and the substrate sites" evidence="9">
    <location>
        <position position="86"/>
    </location>
</feature>
<feature type="binding site" evidence="9">
    <location>
        <position position="223"/>
    </location>
    <ligand>
        <name>alpha-D-glucose 1-phosphate</name>
        <dbReference type="ChEBI" id="CHEBI:58601"/>
    </ligand>
</feature>
<feature type="domain" description="Glucose-1-phosphate adenylyltransferase/Bifunctional protein GlmU-like C-terminal hexapeptide" evidence="12">
    <location>
        <begin position="324"/>
        <end position="427"/>
    </location>
</feature>
<dbReference type="AlphaFoldDB" id="A0A1G9AZZ7"/>
<dbReference type="Pfam" id="PF00483">
    <property type="entry name" value="NTP_transferase"/>
    <property type="match status" value="1"/>
</dbReference>
<dbReference type="NCBIfam" id="NF001947">
    <property type="entry name" value="PRK00725.1"/>
    <property type="match status" value="1"/>
</dbReference>
<dbReference type="PROSITE" id="PS00808">
    <property type="entry name" value="ADP_GLC_PYROPHOSPH_1"/>
    <property type="match status" value="1"/>
</dbReference>
<dbReference type="SUPFAM" id="SSF53448">
    <property type="entry name" value="Nucleotide-diphospho-sugar transferases"/>
    <property type="match status" value="1"/>
</dbReference>
<dbReference type="InterPro" id="IPR011004">
    <property type="entry name" value="Trimer_LpxA-like_sf"/>
</dbReference>
<evidence type="ECO:0000256" key="7">
    <source>
        <dbReference type="ARBA" id="ARBA00023056"/>
    </source>
</evidence>
<evidence type="ECO:0000313" key="13">
    <source>
        <dbReference type="EMBL" id="SDK32454.1"/>
    </source>
</evidence>
<dbReference type="InterPro" id="IPR056818">
    <property type="entry name" value="GlmU/GlgC-like_hexapep"/>
</dbReference>
<dbReference type="InterPro" id="IPR029044">
    <property type="entry name" value="Nucleotide-diphossugar_trans"/>
</dbReference>
<dbReference type="Gene3D" id="3.90.550.10">
    <property type="entry name" value="Spore Coat Polysaccharide Biosynthesis Protein SpsA, Chain A"/>
    <property type="match status" value="1"/>
</dbReference>
<dbReference type="EMBL" id="FNFX01000002">
    <property type="protein sequence ID" value="SDK32454.1"/>
    <property type="molecule type" value="Genomic_DNA"/>
</dbReference>
<evidence type="ECO:0000259" key="12">
    <source>
        <dbReference type="Pfam" id="PF24894"/>
    </source>
</evidence>
<evidence type="ECO:0000259" key="11">
    <source>
        <dbReference type="Pfam" id="PF00483"/>
    </source>
</evidence>
<keyword evidence="4 9" id="KW-0548">Nucleotidyltransferase</keyword>
<keyword evidence="14" id="KW-1185">Reference proteome</keyword>
<dbReference type="InterPro" id="IPR005835">
    <property type="entry name" value="NTP_transferase_dom"/>
</dbReference>
<keyword evidence="5 9" id="KW-0547">Nucleotide-binding</keyword>
<dbReference type="NCBIfam" id="NF002023">
    <property type="entry name" value="PRK00844.1"/>
    <property type="match status" value="1"/>
</dbReference>
<dbReference type="PROSITE" id="PS00809">
    <property type="entry name" value="ADP_GLC_PYROPHOSPH_2"/>
    <property type="match status" value="1"/>
</dbReference>
<organism evidence="13 14">
    <name type="scientific">Methylophilus rhizosphaerae</name>
    <dbReference type="NCBI Taxonomy" id="492660"/>
    <lineage>
        <taxon>Bacteria</taxon>
        <taxon>Pseudomonadati</taxon>
        <taxon>Pseudomonadota</taxon>
        <taxon>Betaproteobacteria</taxon>
        <taxon>Nitrosomonadales</taxon>
        <taxon>Methylophilaceae</taxon>
        <taxon>Methylophilus</taxon>
    </lineage>
</organism>
<evidence type="ECO:0000256" key="5">
    <source>
        <dbReference type="ARBA" id="ARBA00022741"/>
    </source>
</evidence>
<dbReference type="UniPathway" id="UPA00164"/>
<comment type="subunit">
    <text evidence="9">Homotetramer.</text>
</comment>
<dbReference type="InterPro" id="IPR023049">
    <property type="entry name" value="GlgC_bac"/>
</dbReference>
<dbReference type="PANTHER" id="PTHR43523">
    <property type="entry name" value="GLUCOSE-1-PHOSPHATE ADENYLYLTRANSFERASE-RELATED"/>
    <property type="match status" value="1"/>
</dbReference>
<protein>
    <recommendedName>
        <fullName evidence="9">Glucose-1-phosphate adenylyltransferase</fullName>
        <ecNumber evidence="9">2.7.7.27</ecNumber>
    </recommendedName>
    <alternativeName>
        <fullName evidence="9">ADP-glucose pyrophosphorylase</fullName>
        <shortName evidence="9">ADPGlc PPase</shortName>
    </alternativeName>
    <alternativeName>
        <fullName evidence="9">ADP-glucose synthase</fullName>
    </alternativeName>
</protein>
<gene>
    <name evidence="9" type="primary">glgC</name>
    <name evidence="13" type="ORF">SAMN05192566_0892</name>
</gene>
<dbReference type="InterPro" id="IPR005836">
    <property type="entry name" value="ADP_Glu_pyroP_CS"/>
</dbReference>
<evidence type="ECO:0000256" key="8">
    <source>
        <dbReference type="ARBA" id="ARBA00023277"/>
    </source>
</evidence>
<dbReference type="EC" id="2.7.7.27" evidence="9"/>
<evidence type="ECO:0000256" key="4">
    <source>
        <dbReference type="ARBA" id="ARBA00022695"/>
    </source>
</evidence>
<dbReference type="RefSeq" id="WP_091470716.1">
    <property type="nucleotide sequence ID" value="NZ_FNFX01000002.1"/>
</dbReference>
<evidence type="ECO:0000256" key="3">
    <source>
        <dbReference type="ARBA" id="ARBA00022679"/>
    </source>
</evidence>
<comment type="catalytic activity">
    <reaction evidence="9">
        <text>alpha-D-glucose 1-phosphate + ATP + H(+) = ADP-alpha-D-glucose + diphosphate</text>
        <dbReference type="Rhea" id="RHEA:12120"/>
        <dbReference type="ChEBI" id="CHEBI:15378"/>
        <dbReference type="ChEBI" id="CHEBI:30616"/>
        <dbReference type="ChEBI" id="CHEBI:33019"/>
        <dbReference type="ChEBI" id="CHEBI:57498"/>
        <dbReference type="ChEBI" id="CHEBI:58601"/>
        <dbReference type="EC" id="2.7.7.27"/>
    </reaction>
</comment>
<dbReference type="GO" id="GO:0005524">
    <property type="term" value="F:ATP binding"/>
    <property type="evidence" value="ECO:0007669"/>
    <property type="project" value="UniProtKB-KW"/>
</dbReference>
<dbReference type="Pfam" id="PF24894">
    <property type="entry name" value="Hexapep_GlmU"/>
    <property type="match status" value="1"/>
</dbReference>
<proteinExistence type="inferred from homology"/>
<dbReference type="PROSITE" id="PS00810">
    <property type="entry name" value="ADP_GLC_PYROPHOSPH_3"/>
    <property type="match status" value="1"/>
</dbReference>
<accession>A0A1G9AZZ7</accession>
<feature type="domain" description="Nucleotidyl transferase" evidence="11">
    <location>
        <begin position="34"/>
        <end position="302"/>
    </location>
</feature>
<dbReference type="Proteomes" id="UP000198629">
    <property type="component" value="Unassembled WGS sequence"/>
</dbReference>
<feature type="binding site" evidence="9">
    <location>
        <begin position="205"/>
        <end position="206"/>
    </location>
    <ligand>
        <name>alpha-D-glucose 1-phosphate</name>
        <dbReference type="ChEBI" id="CHEBI:58601"/>
    </ligand>
</feature>
<keyword evidence="6 9" id="KW-0067">ATP-binding</keyword>
<keyword evidence="3 9" id="KW-0808">Transferase</keyword>
<feature type="binding site" evidence="9">
    <location>
        <position position="125"/>
    </location>
    <ligand>
        <name>alpha-D-glucose 1-phosphate</name>
        <dbReference type="ChEBI" id="CHEBI:58601"/>
    </ligand>
</feature>
<comment type="function">
    <text evidence="9">Involved in the biosynthesis of ADP-glucose, a building block required for the elongation reactions to produce glycogen. Catalyzes the reaction between ATP and alpha-D-glucose 1-phosphate (G1P) to produce pyrophosphate and ADP-Glc.</text>
</comment>
<dbReference type="STRING" id="492660.SAMN05192566_0892"/>
<comment type="similarity">
    <text evidence="1 9">Belongs to the bacterial/plant glucose-1-phosphate adenylyltransferase family.</text>
</comment>
<sequence>MSQSMEFEERRKDHRGQERHSDRFISTLTKHTVAIILAGGRGSRLKNLTDWRAKPAVQFGGKFRIIDFPLSNCINSGIRRINVATQYKAQSLIQHIQRGWGFLRGEFNEYVNIIPAQQRLGEEWYKGTADAVYQNIDLLRENGGDYILVLAGDHIYKMDYGQMLATHARSNADMTIACIDVPLEDAKGFGVLEVDATDRVVAFDEKPAQPKSIPDDPTKAFASMGIYIFNAKFLYEQLIRDAYAPHSHHDFGQDIIPYIINRYHVQAHRFTESCVGAQSGNYYWRDVGTIDAYWEANMELTKVIPELNLYDSEWPIWTYQEQLPPAKFVFKDEGRTGKATDSLVSGGCLISGSCVSNSVLFSGVHVADYCDLDGAVVLPKVKINEGVVVKNAVIDRGCDIPAGMHIGIDLARDSKRFHVSEKGIVLVTPDMLGQDLYRVK</sequence>
<dbReference type="NCBIfam" id="TIGR02091">
    <property type="entry name" value="glgC"/>
    <property type="match status" value="1"/>
</dbReference>
<dbReference type="CDD" id="cd02508">
    <property type="entry name" value="ADP_Glucose_PP"/>
    <property type="match status" value="1"/>
</dbReference>
<feature type="site" description="Could play a key role in the communication between the regulatory and the substrate sites" evidence="9">
    <location>
        <position position="124"/>
    </location>
</feature>
<evidence type="ECO:0000256" key="6">
    <source>
        <dbReference type="ARBA" id="ARBA00022840"/>
    </source>
</evidence>
<evidence type="ECO:0000256" key="2">
    <source>
        <dbReference type="ARBA" id="ARBA00022600"/>
    </source>
</evidence>
<feature type="region of interest" description="Disordered" evidence="10">
    <location>
        <begin position="1"/>
        <end position="20"/>
    </location>
</feature>
<dbReference type="PANTHER" id="PTHR43523:SF2">
    <property type="entry name" value="GLUCOSE-1-PHOSPHATE ADENYLYLTRANSFERASE"/>
    <property type="match status" value="1"/>
</dbReference>
<evidence type="ECO:0000256" key="10">
    <source>
        <dbReference type="SAM" id="MobiDB-lite"/>
    </source>
</evidence>
<comment type="pathway">
    <text evidence="9">Glycan biosynthesis; glycogen biosynthesis.</text>
</comment>
<dbReference type="Gene3D" id="2.160.10.10">
    <property type="entry name" value="Hexapeptide repeat proteins"/>
    <property type="match status" value="1"/>
</dbReference>
<evidence type="ECO:0000256" key="1">
    <source>
        <dbReference type="ARBA" id="ARBA00010443"/>
    </source>
</evidence>
<keyword evidence="2 9" id="KW-0321">Glycogen metabolism</keyword>
<reference evidence="14" key="1">
    <citation type="submission" date="2016-10" db="EMBL/GenBank/DDBJ databases">
        <authorList>
            <person name="Varghese N."/>
            <person name="Submissions S."/>
        </authorList>
    </citation>
    <scope>NUCLEOTIDE SEQUENCE [LARGE SCALE GENOMIC DNA]</scope>
    <source>
        <strain evidence="14">CBMB127</strain>
    </source>
</reference>
<evidence type="ECO:0000256" key="9">
    <source>
        <dbReference type="HAMAP-Rule" id="MF_00624"/>
    </source>
</evidence>
<feature type="binding site" evidence="9">
    <location>
        <position position="190"/>
    </location>
    <ligand>
        <name>alpha-D-glucose 1-phosphate</name>
        <dbReference type="ChEBI" id="CHEBI:58601"/>
    </ligand>
</feature>
<keyword evidence="8 9" id="KW-0119">Carbohydrate metabolism</keyword>
<dbReference type="InterPro" id="IPR011831">
    <property type="entry name" value="ADP-Glc_PPase"/>
</dbReference>
<dbReference type="HAMAP" id="MF_00624">
    <property type="entry name" value="GlgC"/>
    <property type="match status" value="1"/>
</dbReference>
<feature type="compositionally biased region" description="Basic and acidic residues" evidence="10">
    <location>
        <begin position="7"/>
        <end position="20"/>
    </location>
</feature>
<evidence type="ECO:0000313" key="14">
    <source>
        <dbReference type="Proteomes" id="UP000198629"/>
    </source>
</evidence>
<dbReference type="GO" id="GO:0008878">
    <property type="term" value="F:glucose-1-phosphate adenylyltransferase activity"/>
    <property type="evidence" value="ECO:0007669"/>
    <property type="project" value="UniProtKB-UniRule"/>
</dbReference>